<name>A0ACC2UPZ9_9FUNG</name>
<evidence type="ECO:0000313" key="1">
    <source>
        <dbReference type="EMBL" id="KAJ9088651.1"/>
    </source>
</evidence>
<comment type="caution">
    <text evidence="1">The sequence shown here is derived from an EMBL/GenBank/DDBJ whole genome shotgun (WGS) entry which is preliminary data.</text>
</comment>
<organism evidence="1 2">
    <name type="scientific">Entomophthora muscae</name>
    <dbReference type="NCBI Taxonomy" id="34485"/>
    <lineage>
        <taxon>Eukaryota</taxon>
        <taxon>Fungi</taxon>
        <taxon>Fungi incertae sedis</taxon>
        <taxon>Zoopagomycota</taxon>
        <taxon>Entomophthoromycotina</taxon>
        <taxon>Entomophthoromycetes</taxon>
        <taxon>Entomophthorales</taxon>
        <taxon>Entomophthoraceae</taxon>
        <taxon>Entomophthora</taxon>
    </lineage>
</organism>
<proteinExistence type="predicted"/>
<gene>
    <name evidence="1" type="ORF">DSO57_1020982</name>
</gene>
<sequence length="304" mass="33027">MTSPQTWLTDISGGVPIQNLAYDKQDLTLTQEMTPHPLVPVGLVPLPEVTSKVFINQGPLRQPKPSPGYTPWLLSGMLLVEARTDFTTVSVRNISEINQILTKGKCWEKIGGCPIKEENLMKNFPLYLGKIKIKLRKKQILVDAGLIYHLGRHLPHPPAPSASLPAPSQLPAGLLPTLCSPAKPPLPARQPGPCQLPACPPSRQCACRQPTRLLPGPQSAARHPPGSQGQSCSQSEVTIICSQSEKSLVVGEKLLINPCPSEEGQIQGSDSTNYSDSPEDEKNQVSKIKNNSTPRQWDSGDQIK</sequence>
<evidence type="ECO:0000313" key="2">
    <source>
        <dbReference type="Proteomes" id="UP001165960"/>
    </source>
</evidence>
<dbReference type="EMBL" id="QTSX02000100">
    <property type="protein sequence ID" value="KAJ9088651.1"/>
    <property type="molecule type" value="Genomic_DNA"/>
</dbReference>
<dbReference type="Proteomes" id="UP001165960">
    <property type="component" value="Unassembled WGS sequence"/>
</dbReference>
<reference evidence="1" key="1">
    <citation type="submission" date="2022-04" db="EMBL/GenBank/DDBJ databases">
        <title>Genome of the entomopathogenic fungus Entomophthora muscae.</title>
        <authorList>
            <person name="Elya C."/>
            <person name="Lovett B.R."/>
            <person name="Lee E."/>
            <person name="Macias A.M."/>
            <person name="Hajek A.E."/>
            <person name="De Bivort B.L."/>
            <person name="Kasson M.T."/>
            <person name="De Fine Licht H.H."/>
            <person name="Stajich J.E."/>
        </authorList>
    </citation>
    <scope>NUCLEOTIDE SEQUENCE</scope>
    <source>
        <strain evidence="1">Berkeley</strain>
    </source>
</reference>
<keyword evidence="2" id="KW-1185">Reference proteome</keyword>
<accession>A0ACC2UPZ9</accession>
<protein>
    <submittedName>
        <fullName evidence="1">Uncharacterized protein</fullName>
    </submittedName>
</protein>